<name>A0A376GXB0_ENTGA</name>
<dbReference type="GO" id="GO:0016020">
    <property type="term" value="C:membrane"/>
    <property type="evidence" value="ECO:0007669"/>
    <property type="project" value="UniProtKB-UniRule"/>
</dbReference>
<dbReference type="Proteomes" id="UP000254807">
    <property type="component" value="Unassembled WGS sequence"/>
</dbReference>
<dbReference type="EMBL" id="UFYW01000001">
    <property type="protein sequence ID" value="STD82676.1"/>
    <property type="molecule type" value="Genomic_DNA"/>
</dbReference>
<dbReference type="EC" id="3.4.21.89" evidence="1"/>
<dbReference type="GO" id="GO:0004252">
    <property type="term" value="F:serine-type endopeptidase activity"/>
    <property type="evidence" value="ECO:0007669"/>
    <property type="project" value="UniProtKB-UniRule"/>
</dbReference>
<keyword evidence="2" id="KW-0378">Hydrolase</keyword>
<reference evidence="2 3" key="1">
    <citation type="submission" date="2018-06" db="EMBL/GenBank/DDBJ databases">
        <authorList>
            <consortium name="Pathogen Informatics"/>
            <person name="Doyle S."/>
        </authorList>
    </citation>
    <scope>NUCLEOTIDE SEQUENCE [LARGE SCALE GENOMIC DNA]</scope>
    <source>
        <strain evidence="2 3">NCTC12360</strain>
    </source>
</reference>
<sequence>MKKISKPSILLSFTTLIIMLLSLLMIVIPQMLGLRIAIVKSDAMEPTYSSGSLLFVKGVDAENLIVGDEITYFVNQGEQIYTRRIAAIDQNEQVMYTIGDNQDHMETTKIRKSQLLGQPLFHLPRIGHLVTSETVSIVKKLYLVFTIYITATTFLVMISQIKQGKRMAM</sequence>
<dbReference type="CDD" id="cd06462">
    <property type="entry name" value="Peptidase_S24_S26"/>
    <property type="match status" value="1"/>
</dbReference>
<organism evidence="2 3">
    <name type="scientific">Enterococcus gallinarum</name>
    <dbReference type="NCBI Taxonomy" id="1353"/>
    <lineage>
        <taxon>Bacteria</taxon>
        <taxon>Bacillati</taxon>
        <taxon>Bacillota</taxon>
        <taxon>Bacilli</taxon>
        <taxon>Lactobacillales</taxon>
        <taxon>Enterococcaceae</taxon>
        <taxon>Enterococcus</taxon>
    </lineage>
</organism>
<proteinExistence type="predicted"/>
<dbReference type="InterPro" id="IPR001733">
    <property type="entry name" value="Peptidase_S26B"/>
</dbReference>
<keyword evidence="3" id="KW-1185">Reference proteome</keyword>
<dbReference type="RefSeq" id="WP_060814228.1">
    <property type="nucleotide sequence ID" value="NZ_JAJGOJ010000007.1"/>
</dbReference>
<dbReference type="NCBIfam" id="TIGR02228">
    <property type="entry name" value="sigpep_I_arch"/>
    <property type="match status" value="1"/>
</dbReference>
<dbReference type="OrthoDB" id="1766940at2"/>
<accession>A0A376GXB0</accession>
<evidence type="ECO:0000313" key="3">
    <source>
        <dbReference type="Proteomes" id="UP000254807"/>
    </source>
</evidence>
<protein>
    <recommendedName>
        <fullName evidence="1">Signal peptidase I</fullName>
        <ecNumber evidence="1">3.4.21.89</ecNumber>
    </recommendedName>
</protein>
<dbReference type="GO" id="GO:0009003">
    <property type="term" value="F:signal peptidase activity"/>
    <property type="evidence" value="ECO:0007669"/>
    <property type="project" value="UniProtKB-EC"/>
</dbReference>
<dbReference type="GO" id="GO:0006465">
    <property type="term" value="P:signal peptide processing"/>
    <property type="evidence" value="ECO:0007669"/>
    <property type="project" value="UniProtKB-UniRule"/>
</dbReference>
<evidence type="ECO:0000313" key="2">
    <source>
        <dbReference type="EMBL" id="STD82676.1"/>
    </source>
</evidence>
<gene>
    <name evidence="2" type="primary">sipW</name>
    <name evidence="2" type="ORF">NCTC12360_01109</name>
</gene>
<evidence type="ECO:0000256" key="1">
    <source>
        <dbReference type="NCBIfam" id="TIGR02228"/>
    </source>
</evidence>
<dbReference type="AlphaFoldDB" id="A0A376GXB0"/>